<dbReference type="InterPro" id="IPR001360">
    <property type="entry name" value="Glyco_hydro_1"/>
</dbReference>
<reference evidence="10" key="1">
    <citation type="submission" date="2020-09" db="EMBL/GenBank/DDBJ databases">
        <title>Genome-Enabled Discovery of Anthraquinone Biosynthesis in Senna tora.</title>
        <authorList>
            <person name="Kang S.-H."/>
            <person name="Pandey R.P."/>
            <person name="Lee C.-M."/>
            <person name="Sim J.-S."/>
            <person name="Jeong J.-T."/>
            <person name="Choi B.-S."/>
            <person name="Jung M."/>
            <person name="Ginzburg D."/>
            <person name="Zhao K."/>
            <person name="Won S.Y."/>
            <person name="Oh T.-J."/>
            <person name="Yu Y."/>
            <person name="Kim N.-H."/>
            <person name="Lee O.R."/>
            <person name="Lee T.-H."/>
            <person name="Bashyal P."/>
            <person name="Kim T.-S."/>
            <person name="Lee W.-H."/>
            <person name="Kawkins C."/>
            <person name="Kim C.-K."/>
            <person name="Kim J.S."/>
            <person name="Ahn B.O."/>
            <person name="Rhee S.Y."/>
            <person name="Sohng J.K."/>
        </authorList>
    </citation>
    <scope>NUCLEOTIDE SEQUENCE</scope>
    <source>
        <tissue evidence="10">Leaf</tissue>
    </source>
</reference>
<accession>A0A834XEZ4</accession>
<feature type="transmembrane region" description="Helical" evidence="8">
    <location>
        <begin position="51"/>
        <end position="77"/>
    </location>
</feature>
<protein>
    <submittedName>
        <fullName evidence="10">Putative prolyl 4-hydroxylase 7</fullName>
    </submittedName>
</protein>
<comment type="similarity">
    <text evidence="3 7">Belongs to the glycosyl hydrolase 1 family.</text>
</comment>
<dbReference type="OrthoDB" id="420380at2759"/>
<evidence type="ECO:0000313" key="10">
    <source>
        <dbReference type="EMBL" id="KAF7844028.1"/>
    </source>
</evidence>
<dbReference type="EMBL" id="JAAIUW010000001">
    <property type="protein sequence ID" value="KAF7844028.1"/>
    <property type="molecule type" value="Genomic_DNA"/>
</dbReference>
<dbReference type="PANTHER" id="PTHR10353:SF154">
    <property type="entry name" value="BETA-GLUCOSIDASE 9-RELATED"/>
    <property type="match status" value="1"/>
</dbReference>
<proteinExistence type="inferred from homology"/>
<evidence type="ECO:0000256" key="1">
    <source>
        <dbReference type="ARBA" id="ARBA00004141"/>
    </source>
</evidence>
<evidence type="ECO:0000259" key="9">
    <source>
        <dbReference type="Pfam" id="PF00168"/>
    </source>
</evidence>
<dbReference type="Proteomes" id="UP000634136">
    <property type="component" value="Unassembled WGS sequence"/>
</dbReference>
<keyword evidence="6 8" id="KW-0472">Membrane</keyword>
<dbReference type="SUPFAM" id="SSF49562">
    <property type="entry name" value="C2 domain (Calcium/lipid-binding domain, CaLB)"/>
    <property type="match status" value="1"/>
</dbReference>
<evidence type="ECO:0000256" key="3">
    <source>
        <dbReference type="ARBA" id="ARBA00010838"/>
    </source>
</evidence>
<dbReference type="AlphaFoldDB" id="A0A834XEZ4"/>
<dbReference type="PANTHER" id="PTHR10353">
    <property type="entry name" value="GLYCOSYL HYDROLASE"/>
    <property type="match status" value="1"/>
</dbReference>
<dbReference type="Gene3D" id="3.20.20.80">
    <property type="entry name" value="Glycosidases"/>
    <property type="match status" value="1"/>
</dbReference>
<evidence type="ECO:0000256" key="8">
    <source>
        <dbReference type="SAM" id="Phobius"/>
    </source>
</evidence>
<dbReference type="Pfam" id="PF00168">
    <property type="entry name" value="C2"/>
    <property type="match status" value="1"/>
</dbReference>
<keyword evidence="11" id="KW-1185">Reference proteome</keyword>
<organism evidence="10 11">
    <name type="scientific">Senna tora</name>
    <dbReference type="NCBI Taxonomy" id="362788"/>
    <lineage>
        <taxon>Eukaryota</taxon>
        <taxon>Viridiplantae</taxon>
        <taxon>Streptophyta</taxon>
        <taxon>Embryophyta</taxon>
        <taxon>Tracheophyta</taxon>
        <taxon>Spermatophyta</taxon>
        <taxon>Magnoliopsida</taxon>
        <taxon>eudicotyledons</taxon>
        <taxon>Gunneridae</taxon>
        <taxon>Pentapetalae</taxon>
        <taxon>rosids</taxon>
        <taxon>fabids</taxon>
        <taxon>Fabales</taxon>
        <taxon>Fabaceae</taxon>
        <taxon>Caesalpinioideae</taxon>
        <taxon>Cassia clade</taxon>
        <taxon>Senna</taxon>
    </lineage>
</organism>
<feature type="domain" description="C2" evidence="9">
    <location>
        <begin position="168"/>
        <end position="214"/>
    </location>
</feature>
<dbReference type="InterPro" id="IPR035892">
    <property type="entry name" value="C2_domain_sf"/>
</dbReference>
<dbReference type="GO" id="GO:0046873">
    <property type="term" value="F:metal ion transmembrane transporter activity"/>
    <property type="evidence" value="ECO:0007669"/>
    <property type="project" value="InterPro"/>
</dbReference>
<evidence type="ECO:0000256" key="7">
    <source>
        <dbReference type="RuleBase" id="RU003690"/>
    </source>
</evidence>
<sequence length="364" mass="40806">MTIETQKPKPLPRVSYLLPFSVPSIFSSHDSEASSSPPHLLLHHRKITVHLYTFILSPSFITCAPTAYAHLFVFFYACNCIYCVSSRLRASNPRDSDCRVFAKFPKSRFLPAGDKLEKSMVADNESGESIESTIRTSSGMFLDNAQDEIVTRIEARIAAWTFLLVGQGRNPKWNEKIMLRAKYPRSDDPYKLIFKIKDKDLFSSDDFLGQAMFDDLTLDSASFLFKNLLGMSSSTIYAIALLASGQSSTVTGTYAGQAVENLKYEEEHLKFKIGIDFSFLGQEFHPGSLSGGVNQEGIDHYNNLINELIKNGITLFVTLLHFDTPCKTSMEDLCAIYSSCFGESEKRGDEDEQSQVVLLCKYCV</sequence>
<dbReference type="Gene3D" id="2.60.120.620">
    <property type="entry name" value="q2cbj1_9rhob like domain"/>
    <property type="match status" value="1"/>
</dbReference>
<evidence type="ECO:0000256" key="6">
    <source>
        <dbReference type="ARBA" id="ARBA00023136"/>
    </source>
</evidence>
<dbReference type="GO" id="GO:0016020">
    <property type="term" value="C:membrane"/>
    <property type="evidence" value="ECO:0007669"/>
    <property type="project" value="UniProtKB-SubCell"/>
</dbReference>
<dbReference type="Pfam" id="PF00232">
    <property type="entry name" value="Glyco_hydro_1"/>
    <property type="match status" value="1"/>
</dbReference>
<comment type="caution">
    <text evidence="10">The sequence shown here is derived from an EMBL/GenBank/DDBJ whole genome shotgun (WGS) entry which is preliminary data.</text>
</comment>
<dbReference type="InterPro" id="IPR001046">
    <property type="entry name" value="NRAMP_fam"/>
</dbReference>
<evidence type="ECO:0000256" key="4">
    <source>
        <dbReference type="ARBA" id="ARBA00022692"/>
    </source>
</evidence>
<dbReference type="GO" id="GO:0008422">
    <property type="term" value="F:beta-glucosidase activity"/>
    <property type="evidence" value="ECO:0007669"/>
    <property type="project" value="TreeGrafter"/>
</dbReference>
<dbReference type="Pfam" id="PF01566">
    <property type="entry name" value="Nramp"/>
    <property type="match status" value="1"/>
</dbReference>
<comment type="similarity">
    <text evidence="2">Belongs to the NRAMP (TC 2.A.55) family.</text>
</comment>
<comment type="subcellular location">
    <subcellularLocation>
        <location evidence="1">Membrane</location>
        <topology evidence="1">Multi-pass membrane protein</topology>
    </subcellularLocation>
</comment>
<evidence type="ECO:0000256" key="5">
    <source>
        <dbReference type="ARBA" id="ARBA00022989"/>
    </source>
</evidence>
<keyword evidence="5 8" id="KW-1133">Transmembrane helix</keyword>
<dbReference type="InterPro" id="IPR017853">
    <property type="entry name" value="GH"/>
</dbReference>
<evidence type="ECO:0000313" key="11">
    <source>
        <dbReference type="Proteomes" id="UP000634136"/>
    </source>
</evidence>
<name>A0A834XEZ4_9FABA</name>
<dbReference type="GO" id="GO:0005975">
    <property type="term" value="P:carbohydrate metabolic process"/>
    <property type="evidence" value="ECO:0007669"/>
    <property type="project" value="InterPro"/>
</dbReference>
<dbReference type="InterPro" id="IPR000008">
    <property type="entry name" value="C2_dom"/>
</dbReference>
<evidence type="ECO:0000256" key="2">
    <source>
        <dbReference type="ARBA" id="ARBA00009965"/>
    </source>
</evidence>
<keyword evidence="4 8" id="KW-0812">Transmembrane</keyword>
<dbReference type="SUPFAM" id="SSF51445">
    <property type="entry name" value="(Trans)glycosidases"/>
    <property type="match status" value="1"/>
</dbReference>
<gene>
    <name evidence="10" type="ORF">G2W53_000933</name>
</gene>